<dbReference type="OrthoDB" id="3827872at2"/>
<proteinExistence type="predicted"/>
<comment type="caution">
    <text evidence="2">The sequence shown here is derived from an EMBL/GenBank/DDBJ whole genome shotgun (WGS) entry which is preliminary data.</text>
</comment>
<name>A0A3N0CF96_9ACTN</name>
<protein>
    <submittedName>
        <fullName evidence="2">Uncharacterized protein</fullName>
    </submittedName>
</protein>
<feature type="transmembrane region" description="Helical" evidence="1">
    <location>
        <begin position="165"/>
        <end position="185"/>
    </location>
</feature>
<organism evidence="2 3">
    <name type="scientific">Nocardioides marmoriginsengisoli</name>
    <dbReference type="NCBI Taxonomy" id="661483"/>
    <lineage>
        <taxon>Bacteria</taxon>
        <taxon>Bacillati</taxon>
        <taxon>Actinomycetota</taxon>
        <taxon>Actinomycetes</taxon>
        <taxon>Propionibacteriales</taxon>
        <taxon>Nocardioidaceae</taxon>
        <taxon>Nocardioides</taxon>
    </lineage>
</organism>
<keyword evidence="1" id="KW-0472">Membrane</keyword>
<evidence type="ECO:0000313" key="3">
    <source>
        <dbReference type="Proteomes" id="UP000267128"/>
    </source>
</evidence>
<feature type="transmembrane region" description="Helical" evidence="1">
    <location>
        <begin position="123"/>
        <end position="144"/>
    </location>
</feature>
<keyword evidence="3" id="KW-1185">Reference proteome</keyword>
<feature type="transmembrane region" description="Helical" evidence="1">
    <location>
        <begin position="85"/>
        <end position="103"/>
    </location>
</feature>
<dbReference type="Proteomes" id="UP000267128">
    <property type="component" value="Unassembled WGS sequence"/>
</dbReference>
<sequence length="197" mass="21136">MGSNRTPLSDRARFGWCIAGFAVLFLVVGRVLGEDIALQLQKTPTTVEGWLFVGWLVGGPPYLVTAIFWNERHRLTRTQLRNRSVLLAAWIGLTMLIVPARVLGVHTQFGTGALVGNPLSAGWVWGMAANVGMLVFGGLVLLVLHKSTPKGPGKGPSAEQRRMTARFLEAAWLVALVVTLGLSLYGGNGSGIFNNGT</sequence>
<accession>A0A3N0CF96</accession>
<reference evidence="2 3" key="1">
    <citation type="submission" date="2018-11" db="EMBL/GenBank/DDBJ databases">
        <authorList>
            <person name="Li F."/>
        </authorList>
    </citation>
    <scope>NUCLEOTIDE SEQUENCE [LARGE SCALE GENOMIC DNA]</scope>
    <source>
        <strain evidence="2 3">Gsoil 097</strain>
    </source>
</reference>
<keyword evidence="1" id="KW-0812">Transmembrane</keyword>
<dbReference type="AlphaFoldDB" id="A0A3N0CF96"/>
<gene>
    <name evidence="2" type="ORF">EFK50_09865</name>
</gene>
<dbReference type="EMBL" id="RJSE01000007">
    <property type="protein sequence ID" value="RNL62108.1"/>
    <property type="molecule type" value="Genomic_DNA"/>
</dbReference>
<feature type="transmembrane region" description="Helical" evidence="1">
    <location>
        <begin position="49"/>
        <end position="69"/>
    </location>
</feature>
<evidence type="ECO:0000313" key="2">
    <source>
        <dbReference type="EMBL" id="RNL62108.1"/>
    </source>
</evidence>
<keyword evidence="1" id="KW-1133">Transmembrane helix</keyword>
<dbReference type="RefSeq" id="WP_123227403.1">
    <property type="nucleotide sequence ID" value="NZ_RJSE01000007.1"/>
</dbReference>
<evidence type="ECO:0000256" key="1">
    <source>
        <dbReference type="SAM" id="Phobius"/>
    </source>
</evidence>